<evidence type="ECO:0000313" key="4">
    <source>
        <dbReference type="Proteomes" id="UP000095087"/>
    </source>
</evidence>
<keyword evidence="2" id="KW-1133">Transmembrane helix</keyword>
<organism evidence="3 4">
    <name type="scientific">Methyloligella halotolerans</name>
    <dbReference type="NCBI Taxonomy" id="1177755"/>
    <lineage>
        <taxon>Bacteria</taxon>
        <taxon>Pseudomonadati</taxon>
        <taxon>Pseudomonadota</taxon>
        <taxon>Alphaproteobacteria</taxon>
        <taxon>Hyphomicrobiales</taxon>
        <taxon>Hyphomicrobiaceae</taxon>
        <taxon>Methyloligella</taxon>
    </lineage>
</organism>
<comment type="caution">
    <text evidence="3">The sequence shown here is derived from an EMBL/GenBank/DDBJ whole genome shotgun (WGS) entry which is preliminary data.</text>
</comment>
<accession>A0A1E2RY68</accession>
<evidence type="ECO:0000256" key="2">
    <source>
        <dbReference type="SAM" id="Phobius"/>
    </source>
</evidence>
<keyword evidence="2" id="KW-0812">Transmembrane</keyword>
<keyword evidence="4" id="KW-1185">Reference proteome</keyword>
<keyword evidence="2" id="KW-0472">Membrane</keyword>
<name>A0A1E2RY68_9HYPH</name>
<evidence type="ECO:0000256" key="1">
    <source>
        <dbReference type="SAM" id="MobiDB-lite"/>
    </source>
</evidence>
<sequence>MEVVENAAGWMWVIVGVGVVCLAASLVYGLTMQRGGETRSEAERLRTDPTKESYD</sequence>
<dbReference type="EMBL" id="MASI01000004">
    <property type="protein sequence ID" value="ODA67055.1"/>
    <property type="molecule type" value="Genomic_DNA"/>
</dbReference>
<dbReference type="Proteomes" id="UP000095087">
    <property type="component" value="Unassembled WGS sequence"/>
</dbReference>
<proteinExistence type="predicted"/>
<dbReference type="RefSeq" id="WP_169822967.1">
    <property type="nucleotide sequence ID" value="NZ_MASI01000004.1"/>
</dbReference>
<reference evidence="3 4" key="1">
    <citation type="submission" date="2016-07" db="EMBL/GenBank/DDBJ databases">
        <title>Draft genome sequence of Methyloligella halotolerans C2T (VKM B-2706T=CCUG 61687T=DSM 25045T), a halotolerant polyhydroxybutyrate accumulating methylotroph.</title>
        <authorList>
            <person name="Vasilenko O.V."/>
            <person name="Doronina N.V."/>
            <person name="Poroshina M.N."/>
            <person name="Tarlachkov S.V."/>
            <person name="Trotsenko Y.A."/>
        </authorList>
    </citation>
    <scope>NUCLEOTIDE SEQUENCE [LARGE SCALE GENOMIC DNA]</scope>
    <source>
        <strain evidence="3 4">VKM B-2706</strain>
    </source>
</reference>
<feature type="region of interest" description="Disordered" evidence="1">
    <location>
        <begin position="34"/>
        <end position="55"/>
    </location>
</feature>
<feature type="compositionally biased region" description="Basic and acidic residues" evidence="1">
    <location>
        <begin position="36"/>
        <end position="55"/>
    </location>
</feature>
<gene>
    <name evidence="3" type="ORF">A7A08_01799</name>
</gene>
<evidence type="ECO:0000313" key="3">
    <source>
        <dbReference type="EMBL" id="ODA67055.1"/>
    </source>
</evidence>
<feature type="transmembrane region" description="Helical" evidence="2">
    <location>
        <begin position="12"/>
        <end position="30"/>
    </location>
</feature>
<protein>
    <submittedName>
        <fullName evidence="3">Uncharacterized protein</fullName>
    </submittedName>
</protein>
<dbReference type="AlphaFoldDB" id="A0A1E2RY68"/>